<organism evidence="1 2">
    <name type="scientific">Haloarcula vallismortis ATCC 29715</name>
    <dbReference type="NCBI Taxonomy" id="662477"/>
    <lineage>
        <taxon>Archaea</taxon>
        <taxon>Methanobacteriati</taxon>
        <taxon>Methanobacteriota</taxon>
        <taxon>Stenosarchaea group</taxon>
        <taxon>Halobacteria</taxon>
        <taxon>Halobacteriales</taxon>
        <taxon>Haloarculaceae</taxon>
        <taxon>Haloarcula</taxon>
    </lineage>
</organism>
<dbReference type="PATRIC" id="fig|662477.6.peg.35"/>
<reference evidence="1 2" key="1">
    <citation type="journal article" date="2014" name="PLoS Genet.">
        <title>Phylogenetically driven sequencing of extremely halophilic archaea reveals strategies for static and dynamic osmo-response.</title>
        <authorList>
            <person name="Becker E.A."/>
            <person name="Seitzer P.M."/>
            <person name="Tritt A."/>
            <person name="Larsen D."/>
            <person name="Krusor M."/>
            <person name="Yao A.I."/>
            <person name="Wu D."/>
            <person name="Madern D."/>
            <person name="Eisen J.A."/>
            <person name="Darling A.E."/>
            <person name="Facciotti M.T."/>
        </authorList>
    </citation>
    <scope>NUCLEOTIDE SEQUENCE [LARGE SCALE GENOMIC DNA]</scope>
    <source>
        <strain evidence="1 2">ATCC 29715</strain>
    </source>
</reference>
<dbReference type="GO" id="GO:0009166">
    <property type="term" value="P:nucleotide catabolic process"/>
    <property type="evidence" value="ECO:0007669"/>
    <property type="project" value="InterPro"/>
</dbReference>
<dbReference type="AlphaFoldDB" id="M0JRF6"/>
<protein>
    <submittedName>
        <fullName evidence="1">2', 3'-cyclic nucleotide 2'-phosphodiesterase</fullName>
    </submittedName>
</protein>
<dbReference type="GO" id="GO:0016787">
    <property type="term" value="F:hydrolase activity"/>
    <property type="evidence" value="ECO:0007669"/>
    <property type="project" value="InterPro"/>
</dbReference>
<name>M0JRF6_HALVA</name>
<comment type="caution">
    <text evidence="1">The sequence shown here is derived from an EMBL/GenBank/DDBJ whole genome shotgun (WGS) entry which is preliminary data.</text>
</comment>
<dbReference type="InterPro" id="IPR036907">
    <property type="entry name" value="5'-Nucleotdase_C_sf"/>
</dbReference>
<proteinExistence type="predicted"/>
<sequence length="72" mass="8065">MTVEYDAEAGRLIDVAVIGQPIAVRREYRIAPNSYVIYSDDWPVPHEVTAVRSDFRSRVLQTMLAEKASLAG</sequence>
<accession>M0JRF6</accession>
<evidence type="ECO:0000313" key="1">
    <source>
        <dbReference type="EMBL" id="EMA11727.1"/>
    </source>
</evidence>
<dbReference type="Proteomes" id="UP000011534">
    <property type="component" value="Unassembled WGS sequence"/>
</dbReference>
<gene>
    <name evidence="1" type="ORF">C437_00205</name>
</gene>
<dbReference type="SUPFAM" id="SSF55816">
    <property type="entry name" value="5'-nucleotidase (syn. UDP-sugar hydrolase), C-terminal domain"/>
    <property type="match status" value="1"/>
</dbReference>
<evidence type="ECO:0000313" key="2">
    <source>
        <dbReference type="Proteomes" id="UP000011534"/>
    </source>
</evidence>
<keyword evidence="2" id="KW-1185">Reference proteome</keyword>
<dbReference type="EMBL" id="AOLQ01000003">
    <property type="protein sequence ID" value="EMA11727.1"/>
    <property type="molecule type" value="Genomic_DNA"/>
</dbReference>